<reference evidence="1" key="1">
    <citation type="journal article" date="2009" name="Nature">
        <title>The Sorghum bicolor genome and the diversification of grasses.</title>
        <authorList>
            <person name="Paterson A.H."/>
            <person name="Bowers J.E."/>
            <person name="Bruggmann R."/>
            <person name="Dubchak I."/>
            <person name="Grimwood J."/>
            <person name="Gundlach H."/>
            <person name="Haberer G."/>
            <person name="Hellsten U."/>
            <person name="Mitros T."/>
            <person name="Poliakov A."/>
            <person name="Schmutz J."/>
            <person name="Spannagl M."/>
            <person name="Tang H."/>
            <person name="Wang X."/>
            <person name="Wicker T."/>
            <person name="Bharti A.K."/>
            <person name="Chapman J."/>
            <person name="Feltus F.A."/>
            <person name="Gowik U."/>
            <person name="Grigoriev I.V."/>
            <person name="Lyons E."/>
            <person name="Maher C.A."/>
            <person name="Martis M."/>
            <person name="Narechania A."/>
            <person name="Otillar R.P."/>
            <person name="Penning B.W."/>
            <person name="Salamov A.A."/>
            <person name="Wang Y."/>
            <person name="Zhang L."/>
            <person name="Carpita N.C."/>
            <person name="Freeling M."/>
            <person name="Gingle A.R."/>
            <person name="Hash C.T."/>
            <person name="Keller B."/>
            <person name="Klein P."/>
            <person name="Kresovich S."/>
            <person name="McCann M.C."/>
            <person name="Ming R."/>
            <person name="Peterson D.G."/>
            <person name="Mehboob-ur-Rahman"/>
            <person name="Ware D."/>
            <person name="Westhoff P."/>
            <person name="Mayer K.F."/>
            <person name="Messing J."/>
            <person name="Rokhsar D.S."/>
        </authorList>
    </citation>
    <scope>NUCLEOTIDE SEQUENCE [LARGE SCALE GENOMIC DNA]</scope>
</reference>
<feature type="non-terminal residue" evidence="1">
    <location>
        <position position="1"/>
    </location>
</feature>
<accession>C6JSI3</accession>
<proteinExistence type="predicted"/>
<evidence type="ECO:0000313" key="1">
    <source>
        <dbReference type="EMBL" id="EES20552.1"/>
    </source>
</evidence>
<dbReference type="HOGENOM" id="CLU_2892786_0_0_1"/>
<dbReference type="EMBL" id="GL003434">
    <property type="protein sequence ID" value="EES20552.1"/>
    <property type="molecule type" value="Genomic_DNA"/>
</dbReference>
<sequence>QEKIEVRHELNIETEALADKYLGLPTAMGQSNAGTFEFMPTRIKRVIGSWSGQEVRRRKGSPY</sequence>
<organism evidence="1">
    <name type="scientific">Sorghum bicolor</name>
    <name type="common">Sorghum</name>
    <name type="synonym">Sorghum vulgare</name>
    <dbReference type="NCBI Taxonomy" id="4558"/>
    <lineage>
        <taxon>Eukaryota</taxon>
        <taxon>Viridiplantae</taxon>
        <taxon>Streptophyta</taxon>
        <taxon>Embryophyta</taxon>
        <taxon>Tracheophyta</taxon>
        <taxon>Spermatophyta</taxon>
        <taxon>Magnoliopsida</taxon>
        <taxon>Liliopsida</taxon>
        <taxon>Poales</taxon>
        <taxon>Poaceae</taxon>
        <taxon>PACMAD clade</taxon>
        <taxon>Panicoideae</taxon>
        <taxon>Andropogonodae</taxon>
        <taxon>Andropogoneae</taxon>
        <taxon>Sorghinae</taxon>
        <taxon>Sorghum</taxon>
    </lineage>
</organism>
<name>C6JSI3_SORBI</name>
<dbReference type="AlphaFoldDB" id="C6JSI3"/>
<protein>
    <submittedName>
        <fullName evidence="1">Uncharacterized protein</fullName>
    </submittedName>
</protein>
<gene>
    <name evidence="1" type="primary">Sb0841s002010</name>
    <name evidence="1" type="ORF">SORBIDRAFT_0841s002010</name>
</gene>